<organism evidence="2 3">
    <name type="scientific">Actinomadura macrotermitis</name>
    <dbReference type="NCBI Taxonomy" id="2585200"/>
    <lineage>
        <taxon>Bacteria</taxon>
        <taxon>Bacillati</taxon>
        <taxon>Actinomycetota</taxon>
        <taxon>Actinomycetes</taxon>
        <taxon>Streptosporangiales</taxon>
        <taxon>Thermomonosporaceae</taxon>
        <taxon>Actinomadura</taxon>
    </lineage>
</organism>
<name>A0A7K0BS24_9ACTN</name>
<keyword evidence="3" id="KW-1185">Reference proteome</keyword>
<proteinExistence type="predicted"/>
<evidence type="ECO:0008006" key="4">
    <source>
        <dbReference type="Google" id="ProtNLM"/>
    </source>
</evidence>
<evidence type="ECO:0000313" key="3">
    <source>
        <dbReference type="Proteomes" id="UP000487268"/>
    </source>
</evidence>
<accession>A0A7K0BS24</accession>
<evidence type="ECO:0000313" key="2">
    <source>
        <dbReference type="EMBL" id="MQY03979.1"/>
    </source>
</evidence>
<comment type="caution">
    <text evidence="2">The sequence shown here is derived from an EMBL/GenBank/DDBJ whole genome shotgun (WGS) entry which is preliminary data.</text>
</comment>
<dbReference type="Proteomes" id="UP000487268">
    <property type="component" value="Unassembled WGS sequence"/>
</dbReference>
<evidence type="ECO:0000256" key="1">
    <source>
        <dbReference type="SAM" id="MobiDB-lite"/>
    </source>
</evidence>
<protein>
    <recommendedName>
        <fullName evidence="4">Ferritin-like domain-containing protein</fullName>
    </recommendedName>
</protein>
<reference evidence="2 3" key="1">
    <citation type="submission" date="2019-10" db="EMBL/GenBank/DDBJ databases">
        <title>Actinomadura rubteroloni sp. nov. and Actinomadura macrotermitis sp. nov., isolated from the gut of fungus growing-termite Macrotermes natalensis.</title>
        <authorList>
            <person name="Benndorf R."/>
            <person name="Martin K."/>
            <person name="Kuefner M."/>
            <person name="De Beer W."/>
            <person name="Kaster A.-K."/>
            <person name="Vollmers J."/>
            <person name="Poulsen M."/>
            <person name="Beemelmanns C."/>
        </authorList>
    </citation>
    <scope>NUCLEOTIDE SEQUENCE [LARGE SCALE GENOMIC DNA]</scope>
    <source>
        <strain evidence="2 3">RB68</strain>
    </source>
</reference>
<gene>
    <name evidence="2" type="ORF">ACRB68_20260</name>
</gene>
<sequence>MTEKPCAGKGLPTFPTFGGQGMAFNPLDHKGIPLDKQVRNWQELNVDPIDPDRADPYTRCRIITMNGIEVEAIMFSHHFNRICPDMEVKRRLAEVRYIEQQQQKAVNWLLPGQSSVLETTIAYEQVAVDLTGWVARMEPDPYLKQAYEFGVLEDFDHLYRYANLYEMIEHRKAEKIVDGLTEIIPGRPTPLHHRAPVDNLREPYDRTKAAPVSKLHALTIMSAEQQTMNFYMNVGPLYMEPIARRLYQEIGLIEEEHVTHYESLVDPGETWWERLVNHEYNECYLYHSFMETESDPRIKAIWELHLNMELEHLRIACDLMREHDGRDPESILAPALPEPVTFEPNKQFIRGLLATQIDLTTLGTGYVREAHERFERMQEQINGAGHVPSDEVLEQHTAQFGSDYRLSTDGRHPDPAQRRQDEQE</sequence>
<feature type="compositionally biased region" description="Basic and acidic residues" evidence="1">
    <location>
        <begin position="406"/>
        <end position="424"/>
    </location>
</feature>
<feature type="region of interest" description="Disordered" evidence="1">
    <location>
        <begin position="396"/>
        <end position="424"/>
    </location>
</feature>
<dbReference type="AlphaFoldDB" id="A0A7K0BS24"/>
<dbReference type="InterPro" id="IPR009078">
    <property type="entry name" value="Ferritin-like_SF"/>
</dbReference>
<dbReference type="EMBL" id="WEGH01000001">
    <property type="protein sequence ID" value="MQY03979.1"/>
    <property type="molecule type" value="Genomic_DNA"/>
</dbReference>
<dbReference type="SUPFAM" id="SSF47240">
    <property type="entry name" value="Ferritin-like"/>
    <property type="match status" value="2"/>
</dbReference>